<evidence type="ECO:0000256" key="1">
    <source>
        <dbReference type="SAM" id="SignalP"/>
    </source>
</evidence>
<dbReference type="Proteomes" id="UP000693970">
    <property type="component" value="Unassembled WGS sequence"/>
</dbReference>
<proteinExistence type="predicted"/>
<comment type="caution">
    <text evidence="2">The sequence shown here is derived from an EMBL/GenBank/DDBJ whole genome shotgun (WGS) entry which is preliminary data.</text>
</comment>
<evidence type="ECO:0000313" key="3">
    <source>
        <dbReference type="Proteomes" id="UP000693970"/>
    </source>
</evidence>
<evidence type="ECO:0008006" key="4">
    <source>
        <dbReference type="Google" id="ProtNLM"/>
    </source>
</evidence>
<accession>A0A9K3PA89</accession>
<feature type="chain" id="PRO_5039919070" description="SbsA Ig-like domain-containing protein" evidence="1">
    <location>
        <begin position="27"/>
        <end position="328"/>
    </location>
</feature>
<reference evidence="2" key="1">
    <citation type="journal article" date="2021" name="Sci. Rep.">
        <title>Diploid genomic architecture of Nitzschia inconspicua, an elite biomass production diatom.</title>
        <authorList>
            <person name="Oliver A."/>
            <person name="Podell S."/>
            <person name="Pinowska A."/>
            <person name="Traller J.C."/>
            <person name="Smith S.R."/>
            <person name="McClure R."/>
            <person name="Beliaev A."/>
            <person name="Bohutskyi P."/>
            <person name="Hill E.A."/>
            <person name="Rabines A."/>
            <person name="Zheng H."/>
            <person name="Allen L.Z."/>
            <person name="Kuo A."/>
            <person name="Grigoriev I.V."/>
            <person name="Allen A.E."/>
            <person name="Hazlebeck D."/>
            <person name="Allen E.E."/>
        </authorList>
    </citation>
    <scope>NUCLEOTIDE SEQUENCE</scope>
    <source>
        <strain evidence="2">Hildebrandi</strain>
    </source>
</reference>
<dbReference type="AlphaFoldDB" id="A0A9K3PA89"/>
<sequence length="328" mass="34362">MPTYTYSYFVCRYFIPLLALLPTAFGQFTFSIAGGDPPATWEVQNGASNTVTITFDVSQAAGTGNTGADFHVDTEECGTSTDDYTISAGLGAAVSDNADPLTVTFTNDIHITATTYCILVKLKADGLATPVATRQFTYEVSAPTTASVTVDFTMSDLGDVTTNDLAANVAGGITGNVNPGLTAVSLSAGTPVQFGDSFTVQLSTLSGFDAEITGITIDCGTAYLTNNNNRQAYPTSALVDVTLPLACFADASRASREVTVAVTWWVNNESVRRLRGLQNTEELPDSGSFEYGLDVEIVPMEDGSSASITKFYYCASAASAGMAAALLL</sequence>
<organism evidence="2 3">
    <name type="scientific">Nitzschia inconspicua</name>
    <dbReference type="NCBI Taxonomy" id="303405"/>
    <lineage>
        <taxon>Eukaryota</taxon>
        <taxon>Sar</taxon>
        <taxon>Stramenopiles</taxon>
        <taxon>Ochrophyta</taxon>
        <taxon>Bacillariophyta</taxon>
        <taxon>Bacillariophyceae</taxon>
        <taxon>Bacillariophycidae</taxon>
        <taxon>Bacillariales</taxon>
        <taxon>Bacillariaceae</taxon>
        <taxon>Nitzschia</taxon>
    </lineage>
</organism>
<reference evidence="2" key="2">
    <citation type="submission" date="2021-04" db="EMBL/GenBank/DDBJ databases">
        <authorList>
            <person name="Podell S."/>
        </authorList>
    </citation>
    <scope>NUCLEOTIDE SEQUENCE</scope>
    <source>
        <strain evidence="2">Hildebrandi</strain>
    </source>
</reference>
<name>A0A9K3PA89_9STRA</name>
<keyword evidence="1" id="KW-0732">Signal</keyword>
<feature type="signal peptide" evidence="1">
    <location>
        <begin position="1"/>
        <end position="26"/>
    </location>
</feature>
<keyword evidence="3" id="KW-1185">Reference proteome</keyword>
<dbReference type="EMBL" id="JAGRRH010000035">
    <property type="protein sequence ID" value="KAG7339401.1"/>
    <property type="molecule type" value="Genomic_DNA"/>
</dbReference>
<protein>
    <recommendedName>
        <fullName evidence="4">SbsA Ig-like domain-containing protein</fullName>
    </recommendedName>
</protein>
<evidence type="ECO:0000313" key="2">
    <source>
        <dbReference type="EMBL" id="KAG7339401.1"/>
    </source>
</evidence>
<gene>
    <name evidence="2" type="ORF">IV203_006654</name>
</gene>